<dbReference type="GO" id="GO:0046872">
    <property type="term" value="F:metal ion binding"/>
    <property type="evidence" value="ECO:0007669"/>
    <property type="project" value="InterPro"/>
</dbReference>
<comment type="cofactor">
    <cofactor evidence="1">
        <name>Fe cation</name>
        <dbReference type="ChEBI" id="CHEBI:24875"/>
    </cofactor>
</comment>
<reference evidence="7" key="1">
    <citation type="submission" date="2023-07" db="EMBL/GenBank/DDBJ databases">
        <title>Genomic Encyclopedia of Type Strains, Phase IV (KMG-IV): sequencing the most valuable type-strain genomes for metagenomic binning, comparative biology and taxonomic classification.</title>
        <authorList>
            <person name="Goeker M."/>
        </authorList>
    </citation>
    <scope>NUCLEOTIDE SEQUENCE</scope>
    <source>
        <strain evidence="7">DSM 24202</strain>
    </source>
</reference>
<dbReference type="PROSITE" id="PS00913">
    <property type="entry name" value="ADH_IRON_1"/>
    <property type="match status" value="1"/>
</dbReference>
<dbReference type="InterPro" id="IPR039697">
    <property type="entry name" value="Alcohol_dehydrogenase_Fe"/>
</dbReference>
<dbReference type="InterPro" id="IPR056798">
    <property type="entry name" value="ADH_Fe_C"/>
</dbReference>
<feature type="domain" description="Alcohol dehydrogenase iron-type/glycerol dehydrogenase GldA" evidence="5">
    <location>
        <begin position="27"/>
        <end position="198"/>
    </location>
</feature>
<proteinExistence type="inferred from homology"/>
<dbReference type="Gene3D" id="3.40.50.1970">
    <property type="match status" value="1"/>
</dbReference>
<evidence type="ECO:0000256" key="3">
    <source>
        <dbReference type="ARBA" id="ARBA00023002"/>
    </source>
</evidence>
<keyword evidence="4" id="KW-0520">NAD</keyword>
<dbReference type="Pfam" id="PF25137">
    <property type="entry name" value="ADH_Fe_C"/>
    <property type="match status" value="1"/>
</dbReference>
<dbReference type="SUPFAM" id="SSF56796">
    <property type="entry name" value="Dehydroquinate synthase-like"/>
    <property type="match status" value="1"/>
</dbReference>
<dbReference type="FunFam" id="3.40.50.1970:FF:000003">
    <property type="entry name" value="Alcohol dehydrogenase, iron-containing"/>
    <property type="match status" value="1"/>
</dbReference>
<keyword evidence="8" id="KW-1185">Reference proteome</keyword>
<evidence type="ECO:0000256" key="1">
    <source>
        <dbReference type="ARBA" id="ARBA00001962"/>
    </source>
</evidence>
<dbReference type="InterPro" id="IPR001670">
    <property type="entry name" value="ADH_Fe/GldA"/>
</dbReference>
<dbReference type="Pfam" id="PF00465">
    <property type="entry name" value="Fe-ADH"/>
    <property type="match status" value="1"/>
</dbReference>
<evidence type="ECO:0000259" key="5">
    <source>
        <dbReference type="Pfam" id="PF00465"/>
    </source>
</evidence>
<gene>
    <name evidence="7" type="ORF">J3R75_000866</name>
</gene>
<organism evidence="7 8">
    <name type="scientific">Oligosphaera ethanolica</name>
    <dbReference type="NCBI Taxonomy" id="760260"/>
    <lineage>
        <taxon>Bacteria</taxon>
        <taxon>Pseudomonadati</taxon>
        <taxon>Lentisphaerota</taxon>
        <taxon>Oligosphaeria</taxon>
        <taxon>Oligosphaerales</taxon>
        <taxon>Oligosphaeraceae</taxon>
        <taxon>Oligosphaera</taxon>
    </lineage>
</organism>
<dbReference type="RefSeq" id="WP_307260093.1">
    <property type="nucleotide sequence ID" value="NZ_JAUSVL010000001.1"/>
</dbReference>
<evidence type="ECO:0000313" key="7">
    <source>
        <dbReference type="EMBL" id="MDQ0288759.1"/>
    </source>
</evidence>
<evidence type="ECO:0000313" key="8">
    <source>
        <dbReference type="Proteomes" id="UP001238163"/>
    </source>
</evidence>
<dbReference type="AlphaFoldDB" id="A0AAE4ALX1"/>
<dbReference type="Proteomes" id="UP001238163">
    <property type="component" value="Unassembled WGS sequence"/>
</dbReference>
<name>A0AAE4ALX1_9BACT</name>
<dbReference type="PANTHER" id="PTHR11496">
    <property type="entry name" value="ALCOHOL DEHYDROGENASE"/>
    <property type="match status" value="1"/>
</dbReference>
<feature type="domain" description="Fe-containing alcohol dehydrogenase-like C-terminal" evidence="6">
    <location>
        <begin position="209"/>
        <end position="392"/>
    </location>
</feature>
<comment type="caution">
    <text evidence="7">The sequence shown here is derived from an EMBL/GenBank/DDBJ whole genome shotgun (WGS) entry which is preliminary data.</text>
</comment>
<dbReference type="Gene3D" id="1.20.1090.10">
    <property type="entry name" value="Dehydroquinate synthase-like - alpha domain"/>
    <property type="match status" value="1"/>
</dbReference>
<evidence type="ECO:0000256" key="2">
    <source>
        <dbReference type="ARBA" id="ARBA00007358"/>
    </source>
</evidence>
<dbReference type="GO" id="GO:0004022">
    <property type="term" value="F:alcohol dehydrogenase (NAD+) activity"/>
    <property type="evidence" value="ECO:0007669"/>
    <property type="project" value="TreeGrafter"/>
</dbReference>
<comment type="similarity">
    <text evidence="2">Belongs to the iron-containing alcohol dehydrogenase family.</text>
</comment>
<protein>
    <submittedName>
        <fullName evidence="7">Alcohol dehydrogenase class IV</fullName>
    </submittedName>
</protein>
<evidence type="ECO:0000256" key="4">
    <source>
        <dbReference type="ARBA" id="ARBA00023027"/>
    </source>
</evidence>
<accession>A0AAE4ALX1</accession>
<keyword evidence="3" id="KW-0560">Oxidoreductase</keyword>
<dbReference type="EMBL" id="JAUSVL010000001">
    <property type="protein sequence ID" value="MDQ0288759.1"/>
    <property type="molecule type" value="Genomic_DNA"/>
</dbReference>
<evidence type="ECO:0000259" key="6">
    <source>
        <dbReference type="Pfam" id="PF25137"/>
    </source>
</evidence>
<sequence length="398" mass="41959">MPDFALTATMEMMMTDTLHAYSSYFPPALHFGCGCRRLSVEIVDALCVPAAPRIFLVCSQSVYGQEPARDLLAALGPRVVAMRIGVPHDPPLSCVDEIIAAARVCGANAFLAIGGGSVMDATKTAALLAAAPTPQPAAEYFRGQRPLPARSLPLVALPTTAGTGAEITKNAVLTDVEKDNKGSIRSPAMIPAAALVDPDFTLALPAQVTADSGMDALTQALESYVSTGASELSRGLAERAVALLLRWLPQAYADGSHAEARLRVAEGSMLTALAFSQSGLGAVHGLAHPVGHVLNLAHGLTCAVLLPHIMRWNYDCRRDDWSRLARACGLADGAALLRAVEALATELRVPGNLRGLGLREEHFAYIVRHCRSGSMKANPRAMSDDEVLAMLRVLAGLG</sequence>
<dbReference type="PANTHER" id="PTHR11496:SF102">
    <property type="entry name" value="ALCOHOL DEHYDROGENASE 4"/>
    <property type="match status" value="1"/>
</dbReference>
<dbReference type="InterPro" id="IPR018211">
    <property type="entry name" value="ADH_Fe_CS"/>
</dbReference>